<sequence length="479" mass="54259">MSATTYGSDGLRVLTSNRGTSLQRPFQLFVIAGDFVLVVLSYAAAGLLYREYMSLPTDPDNSLGAGLIVGIVFVMAAYFQGVYDNHRLLNTLWQMRKVVVIWLFALTTLAVAAFLLKSTADLSRGTIILFTVLGAAGLVAHRVIWRYSLSSAFAKERLIDRKVILLSLRSLDFTSNRFKDLRKHGFDVVCHFVLDAASDLDDSAWHQQIADVIRQSRAADVDEYLVAIDWNELPMLQRLCQHLRMVPQPIRLLPDFPIADLVSRPFLPVSGTVAIEIQRPPLTVLERIQKRCLDIGLASIALLMLAPLITVAAILVKLDTPGPIIFRQSRRGFNGKPFQIWKFRSMTVTENGSTITQARKQDSRVTRVGRLLRKTSIDELPQLWNVLRGEMSLVGPRPHALAHDNYYDQVISKYVYRHHMKPGLTGWAQVNGFRGETPTIDLMEKRVEYDVWYVSNWSIWLDIRIILRTAAALMYQEAY</sequence>
<dbReference type="STRING" id="1505087.AYJ54_39505"/>
<feature type="domain" description="Bacterial sugar transferase" evidence="9">
    <location>
        <begin position="290"/>
        <end position="473"/>
    </location>
</feature>
<feature type="transmembrane region" description="Helical" evidence="8">
    <location>
        <begin position="122"/>
        <end position="145"/>
    </location>
</feature>
<keyword evidence="7" id="KW-0270">Exopolysaccharide synthesis</keyword>
<keyword evidence="3 10" id="KW-0808">Transferase</keyword>
<dbReference type="GO" id="GO:0089702">
    <property type="term" value="F:undecaprenyl-phosphate glucose phosphotransferase activity"/>
    <property type="evidence" value="ECO:0007669"/>
    <property type="project" value="TreeGrafter"/>
</dbReference>
<comment type="caution">
    <text evidence="10">The sequence shown here is derived from an EMBL/GenBank/DDBJ whole genome shotgun (WGS) entry which is preliminary data.</text>
</comment>
<feature type="transmembrane region" description="Helical" evidence="8">
    <location>
        <begin position="99"/>
        <end position="116"/>
    </location>
</feature>
<keyword evidence="5 8" id="KW-1133">Transmembrane helix</keyword>
<dbReference type="GO" id="GO:0000271">
    <property type="term" value="P:polysaccharide biosynthetic process"/>
    <property type="evidence" value="ECO:0007669"/>
    <property type="project" value="UniProtKB-KW"/>
</dbReference>
<dbReference type="RefSeq" id="WP_063696640.1">
    <property type="nucleotide sequence ID" value="NZ_LUUB01000022.1"/>
</dbReference>
<keyword evidence="11" id="KW-1185">Reference proteome</keyword>
<dbReference type="Pfam" id="PF13727">
    <property type="entry name" value="CoA_binding_3"/>
    <property type="match status" value="1"/>
</dbReference>
<accession>A0A176Z4P1</accession>
<evidence type="ECO:0000256" key="3">
    <source>
        <dbReference type="ARBA" id="ARBA00022679"/>
    </source>
</evidence>
<reference evidence="10 11" key="1">
    <citation type="submission" date="2016-03" db="EMBL/GenBank/DDBJ databases">
        <title>Draft Genome Sequence of the Strain BR 10245 (Bradyrhizobium sp.) isolated from nodules of Centrolobium paraense.</title>
        <authorList>
            <person name="Simoes-Araujo J.L.Sr."/>
            <person name="Barauna A.C."/>
            <person name="Silva K."/>
            <person name="Zilli J.E."/>
        </authorList>
    </citation>
    <scope>NUCLEOTIDE SEQUENCE [LARGE SCALE GENOMIC DNA]</scope>
    <source>
        <strain evidence="10 11">BR 10245</strain>
    </source>
</reference>
<dbReference type="InterPro" id="IPR017473">
    <property type="entry name" value="Undecaprenyl-P_gluc_Ptfrase"/>
</dbReference>
<evidence type="ECO:0000259" key="9">
    <source>
        <dbReference type="Pfam" id="PF02397"/>
    </source>
</evidence>
<dbReference type="Pfam" id="PF02397">
    <property type="entry name" value="Bac_transf"/>
    <property type="match status" value="1"/>
</dbReference>
<keyword evidence="4 8" id="KW-0812">Transmembrane</keyword>
<organism evidence="10 11">
    <name type="scientific">Bradyrhizobium centrolobii</name>
    <dbReference type="NCBI Taxonomy" id="1505087"/>
    <lineage>
        <taxon>Bacteria</taxon>
        <taxon>Pseudomonadati</taxon>
        <taxon>Pseudomonadota</taxon>
        <taxon>Alphaproteobacteria</taxon>
        <taxon>Hyphomicrobiales</taxon>
        <taxon>Nitrobacteraceae</taxon>
        <taxon>Bradyrhizobium</taxon>
    </lineage>
</organism>
<evidence type="ECO:0000313" key="11">
    <source>
        <dbReference type="Proteomes" id="UP000076959"/>
    </source>
</evidence>
<dbReference type="Proteomes" id="UP000076959">
    <property type="component" value="Unassembled WGS sequence"/>
</dbReference>
<evidence type="ECO:0000256" key="6">
    <source>
        <dbReference type="ARBA" id="ARBA00023136"/>
    </source>
</evidence>
<protein>
    <submittedName>
        <fullName evidence="10">Undecaprenyl-phosphate glucose phosphotransferase</fullName>
    </submittedName>
</protein>
<comment type="similarity">
    <text evidence="2">Belongs to the bacterial sugar transferase family.</text>
</comment>
<dbReference type="InterPro" id="IPR017475">
    <property type="entry name" value="EPS_sugar_tfrase"/>
</dbReference>
<dbReference type="OrthoDB" id="9808602at2"/>
<dbReference type="AlphaFoldDB" id="A0A176Z4P1"/>
<feature type="transmembrane region" description="Helical" evidence="8">
    <location>
        <begin position="61"/>
        <end position="79"/>
    </location>
</feature>
<name>A0A176Z4P1_9BRAD</name>
<evidence type="ECO:0000256" key="7">
    <source>
        <dbReference type="ARBA" id="ARBA00023169"/>
    </source>
</evidence>
<evidence type="ECO:0000256" key="2">
    <source>
        <dbReference type="ARBA" id="ARBA00006464"/>
    </source>
</evidence>
<comment type="subcellular location">
    <subcellularLocation>
        <location evidence="1">Membrane</location>
        <topology evidence="1">Multi-pass membrane protein</topology>
    </subcellularLocation>
</comment>
<dbReference type="GO" id="GO:0009242">
    <property type="term" value="P:colanic acid biosynthetic process"/>
    <property type="evidence" value="ECO:0007669"/>
    <property type="project" value="TreeGrafter"/>
</dbReference>
<evidence type="ECO:0000256" key="8">
    <source>
        <dbReference type="SAM" id="Phobius"/>
    </source>
</evidence>
<dbReference type="GO" id="GO:0016020">
    <property type="term" value="C:membrane"/>
    <property type="evidence" value="ECO:0007669"/>
    <property type="project" value="UniProtKB-SubCell"/>
</dbReference>
<dbReference type="InterPro" id="IPR003362">
    <property type="entry name" value="Bact_transf"/>
</dbReference>
<keyword evidence="6 8" id="KW-0472">Membrane</keyword>
<dbReference type="PANTHER" id="PTHR30576:SF21">
    <property type="entry name" value="UDP-GLUCOSE:UNDECAPRENYL-PHOSPHATE GLUCOSE-1-PHOSPHATE TRANSFERASE"/>
    <property type="match status" value="1"/>
</dbReference>
<dbReference type="NCBIfam" id="TIGR03023">
    <property type="entry name" value="WcaJ_sugtrans"/>
    <property type="match status" value="1"/>
</dbReference>
<dbReference type="PANTHER" id="PTHR30576">
    <property type="entry name" value="COLANIC BIOSYNTHESIS UDP-GLUCOSE LIPID CARRIER TRANSFERASE"/>
    <property type="match status" value="1"/>
</dbReference>
<dbReference type="NCBIfam" id="TIGR03025">
    <property type="entry name" value="EPS_sugtrans"/>
    <property type="match status" value="1"/>
</dbReference>
<evidence type="ECO:0000256" key="1">
    <source>
        <dbReference type="ARBA" id="ARBA00004141"/>
    </source>
</evidence>
<proteinExistence type="inferred from homology"/>
<feature type="transmembrane region" description="Helical" evidence="8">
    <location>
        <begin position="295"/>
        <end position="316"/>
    </location>
</feature>
<evidence type="ECO:0000256" key="5">
    <source>
        <dbReference type="ARBA" id="ARBA00022989"/>
    </source>
</evidence>
<feature type="transmembrane region" description="Helical" evidence="8">
    <location>
        <begin position="28"/>
        <end position="49"/>
    </location>
</feature>
<evidence type="ECO:0000256" key="4">
    <source>
        <dbReference type="ARBA" id="ARBA00022692"/>
    </source>
</evidence>
<gene>
    <name evidence="10" type="ORF">AYJ54_39505</name>
</gene>
<evidence type="ECO:0000313" key="10">
    <source>
        <dbReference type="EMBL" id="OAF15628.1"/>
    </source>
</evidence>
<dbReference type="EMBL" id="LUUB01000022">
    <property type="protein sequence ID" value="OAF15628.1"/>
    <property type="molecule type" value="Genomic_DNA"/>
</dbReference>